<dbReference type="Proteomes" id="UP000094271">
    <property type="component" value="Unassembled WGS sequence"/>
</dbReference>
<evidence type="ECO:0000313" key="1">
    <source>
        <dbReference type="EMBL" id="ODR50404.1"/>
    </source>
</evidence>
<gene>
    <name evidence="1" type="ORF">BEI59_16250</name>
</gene>
<organism evidence="1 2">
    <name type="scientific">Eisenbergiella tayi</name>
    <dbReference type="NCBI Taxonomy" id="1432052"/>
    <lineage>
        <taxon>Bacteria</taxon>
        <taxon>Bacillati</taxon>
        <taxon>Bacillota</taxon>
        <taxon>Clostridia</taxon>
        <taxon>Lachnospirales</taxon>
        <taxon>Lachnospiraceae</taxon>
        <taxon>Eisenbergiella</taxon>
    </lineage>
</organism>
<name>A0A1E3UGL7_9FIRM</name>
<protein>
    <submittedName>
        <fullName evidence="1">Uncharacterized protein</fullName>
    </submittedName>
</protein>
<reference evidence="1 2" key="1">
    <citation type="submission" date="2016-08" db="EMBL/GenBank/DDBJ databases">
        <authorList>
            <person name="Seilhamer J.J."/>
        </authorList>
    </citation>
    <scope>NUCLEOTIDE SEQUENCE [LARGE SCALE GENOMIC DNA]</scope>
    <source>
        <strain evidence="1 2">NML150140-1</strain>
    </source>
</reference>
<dbReference type="EMBL" id="MEHA01000011">
    <property type="protein sequence ID" value="ODR50404.1"/>
    <property type="molecule type" value="Genomic_DNA"/>
</dbReference>
<sequence>MPYYPRQDKKGEIPYTILTRPEKLVMDYCHINIYEVQEMEIDIYLFFLREAMIFENSQTEEGRKYLKDCFRMEQTKPDREGLRERFGKKGGKSSG</sequence>
<accession>A0A1E3UGL7</accession>
<comment type="caution">
    <text evidence="1">The sequence shown here is derived from an EMBL/GenBank/DDBJ whole genome shotgun (WGS) entry which is preliminary data.</text>
</comment>
<evidence type="ECO:0000313" key="2">
    <source>
        <dbReference type="Proteomes" id="UP000094271"/>
    </source>
</evidence>
<proteinExistence type="predicted"/>
<dbReference type="OrthoDB" id="2056368at2"/>
<dbReference type="AlphaFoldDB" id="A0A1E3UGL7"/>